<proteinExistence type="predicted"/>
<protein>
    <submittedName>
        <fullName evidence="1">Uncharacterized protein</fullName>
    </submittedName>
</protein>
<dbReference type="Proteomes" id="UP001163878">
    <property type="component" value="Chromosome"/>
</dbReference>
<dbReference type="RefSeq" id="WP_264247948.1">
    <property type="nucleotide sequence ID" value="NZ_CP107567.1"/>
</dbReference>
<evidence type="ECO:0000313" key="1">
    <source>
        <dbReference type="EMBL" id="UYQ65077.1"/>
    </source>
</evidence>
<gene>
    <name evidence="1" type="ORF">OGH68_28860</name>
</gene>
<organism evidence="1 2">
    <name type="scientific">Streptomyces peucetius</name>
    <dbReference type="NCBI Taxonomy" id="1950"/>
    <lineage>
        <taxon>Bacteria</taxon>
        <taxon>Bacillati</taxon>
        <taxon>Actinomycetota</taxon>
        <taxon>Actinomycetes</taxon>
        <taxon>Kitasatosporales</taxon>
        <taxon>Streptomycetaceae</taxon>
        <taxon>Streptomyces</taxon>
    </lineage>
</organism>
<name>A0ABY6IGN1_STRPE</name>
<keyword evidence="2" id="KW-1185">Reference proteome</keyword>
<reference evidence="1" key="1">
    <citation type="submission" date="2022-10" db="EMBL/GenBank/DDBJ databases">
        <title>Cytochrome P450 Catalyzes Benzene Ring Formation in the Biosynthesis of Trialkyl-Substituted Aromatic Polyketides.</title>
        <authorList>
            <person name="Zhao E."/>
            <person name="Ge H."/>
        </authorList>
    </citation>
    <scope>NUCLEOTIDE SEQUENCE</scope>
    <source>
        <strain evidence="1">NA0869</strain>
    </source>
</reference>
<evidence type="ECO:0000313" key="2">
    <source>
        <dbReference type="Proteomes" id="UP001163878"/>
    </source>
</evidence>
<accession>A0ABY6IGN1</accession>
<dbReference type="EMBL" id="CP107567">
    <property type="protein sequence ID" value="UYQ65077.1"/>
    <property type="molecule type" value="Genomic_DNA"/>
</dbReference>
<sequence>MSADAAVLLAAALTEVRGGAGGDGTVSAGRARELLDAVGREVIEECRDRIARGRAGQHVYTATSTAQALSGLVTSMLPELAGDAAARPAAGVLQQALVCGIRQEELRKHIA</sequence>